<sequence>MYLKNNLIDQNIYNGTIGVITDLDLQNLEVRIAFSVKGGIIDIGIKKETATFMINGKPSSRCQFPLQNAFALTVHKTQGLTLPEVSVSLDNQFFAAGQAYTALSRCSDLSKLHIASLHPSAFITDKSMIEEYKRLEQKAAVPLPL</sequence>
<gene>
    <name evidence="1" type="ORF">RirG_219810</name>
</gene>
<dbReference type="Gene3D" id="2.30.30.940">
    <property type="match status" value="1"/>
</dbReference>
<dbReference type="STRING" id="1432141.A0A015K988"/>
<protein>
    <submittedName>
        <fullName evidence="1">Rrm3p</fullName>
    </submittedName>
</protein>
<dbReference type="Proteomes" id="UP000022910">
    <property type="component" value="Unassembled WGS sequence"/>
</dbReference>
<comment type="caution">
    <text evidence="1">The sequence shown here is derived from an EMBL/GenBank/DDBJ whole genome shotgun (WGS) entry which is preliminary data.</text>
</comment>
<dbReference type="CDD" id="cd18809">
    <property type="entry name" value="SF1_C_RecD"/>
    <property type="match status" value="1"/>
</dbReference>
<dbReference type="InterPro" id="IPR027417">
    <property type="entry name" value="P-loop_NTPase"/>
</dbReference>
<dbReference type="PANTHER" id="PTHR47642:SF5">
    <property type="entry name" value="ATP-DEPENDENT DNA HELICASE"/>
    <property type="match status" value="1"/>
</dbReference>
<evidence type="ECO:0000313" key="1">
    <source>
        <dbReference type="EMBL" id="EXX56036.1"/>
    </source>
</evidence>
<proteinExistence type="predicted"/>
<evidence type="ECO:0000313" key="2">
    <source>
        <dbReference type="Proteomes" id="UP000022910"/>
    </source>
</evidence>
<reference evidence="1 2" key="1">
    <citation type="submission" date="2014-02" db="EMBL/GenBank/DDBJ databases">
        <title>Single nucleus genome sequencing reveals high similarity among nuclei of an endomycorrhizal fungus.</title>
        <authorList>
            <person name="Lin K."/>
            <person name="Geurts R."/>
            <person name="Zhang Z."/>
            <person name="Limpens E."/>
            <person name="Saunders D.G."/>
            <person name="Mu D."/>
            <person name="Pang E."/>
            <person name="Cao H."/>
            <person name="Cha H."/>
            <person name="Lin T."/>
            <person name="Zhou Q."/>
            <person name="Shang Y."/>
            <person name="Li Y."/>
            <person name="Ivanov S."/>
            <person name="Sharma T."/>
            <person name="Velzen R.V."/>
            <person name="Ruijter N.D."/>
            <person name="Aanen D.K."/>
            <person name="Win J."/>
            <person name="Kamoun S."/>
            <person name="Bisseling T."/>
            <person name="Huang S."/>
        </authorList>
    </citation>
    <scope>NUCLEOTIDE SEQUENCE [LARGE SCALE GENOMIC DNA]</scope>
    <source>
        <strain evidence="2">DAOM197198w</strain>
    </source>
</reference>
<keyword evidence="2" id="KW-1185">Reference proteome</keyword>
<organism evidence="1 2">
    <name type="scientific">Rhizophagus irregularis (strain DAOM 197198w)</name>
    <name type="common">Glomus intraradices</name>
    <dbReference type="NCBI Taxonomy" id="1432141"/>
    <lineage>
        <taxon>Eukaryota</taxon>
        <taxon>Fungi</taxon>
        <taxon>Fungi incertae sedis</taxon>
        <taxon>Mucoromycota</taxon>
        <taxon>Glomeromycotina</taxon>
        <taxon>Glomeromycetes</taxon>
        <taxon>Glomerales</taxon>
        <taxon>Glomeraceae</taxon>
        <taxon>Rhizophagus</taxon>
    </lineage>
</organism>
<name>A0A015K988_RHIIW</name>
<dbReference type="HOGENOM" id="CLU_159459_0_0_1"/>
<dbReference type="Gene3D" id="3.40.50.300">
    <property type="entry name" value="P-loop containing nucleotide triphosphate hydrolases"/>
    <property type="match status" value="1"/>
</dbReference>
<dbReference type="OrthoDB" id="2428936at2759"/>
<dbReference type="InterPro" id="IPR051055">
    <property type="entry name" value="PIF1_helicase"/>
</dbReference>
<dbReference type="AlphaFoldDB" id="A0A015K988"/>
<dbReference type="SUPFAM" id="SSF52540">
    <property type="entry name" value="P-loop containing nucleoside triphosphate hydrolases"/>
    <property type="match status" value="1"/>
</dbReference>
<dbReference type="EMBL" id="JEMT01027885">
    <property type="protein sequence ID" value="EXX56036.1"/>
    <property type="molecule type" value="Genomic_DNA"/>
</dbReference>
<accession>A0A015K988</accession>
<dbReference type="PANTHER" id="PTHR47642">
    <property type="entry name" value="ATP-DEPENDENT DNA HELICASE"/>
    <property type="match status" value="1"/>
</dbReference>